<dbReference type="AlphaFoldDB" id="K0IMR9"/>
<dbReference type="STRING" id="1237085.Ngar_c11940"/>
<dbReference type="KEGG" id="nga:Ngar_c11940"/>
<sequence>MSSTAVQAEASKPQKKMQECNRCKAAGFPNQPIAFEKVGEDPATGKIKWKLVDENGNEHVHKGTSAFASRRKRIVDIATVSDVGEARKLLALGWEYKTSYPATIANVPHYVLVKRE</sequence>
<dbReference type="HOGENOM" id="CLU_2091376_0_0_2"/>
<evidence type="ECO:0000313" key="1">
    <source>
        <dbReference type="EMBL" id="AFU58134.1"/>
    </source>
</evidence>
<organism evidence="1 2">
    <name type="scientific">Nitrososphaera gargensis (strain Ga9.2)</name>
    <dbReference type="NCBI Taxonomy" id="1237085"/>
    <lineage>
        <taxon>Archaea</taxon>
        <taxon>Nitrososphaerota</taxon>
        <taxon>Nitrososphaeria</taxon>
        <taxon>Nitrososphaerales</taxon>
        <taxon>Nitrososphaeraceae</taxon>
        <taxon>Nitrososphaera</taxon>
    </lineage>
</organism>
<dbReference type="GeneID" id="13797453"/>
<dbReference type="InParanoid" id="K0IMR9"/>
<name>K0IMR9_NITGG</name>
<dbReference type="RefSeq" id="WP_015018671.1">
    <property type="nucleotide sequence ID" value="NC_018719.1"/>
</dbReference>
<dbReference type="BioCyc" id="CNIT1237085:G1324-1192-MONOMER"/>
<dbReference type="OrthoDB" id="376045at2157"/>
<gene>
    <name evidence="1" type="ordered locus">Ngar_c11940</name>
</gene>
<accession>K0IMR9</accession>
<protein>
    <submittedName>
        <fullName evidence="1">Uncharacterized protein</fullName>
    </submittedName>
</protein>
<reference evidence="1 2" key="1">
    <citation type="journal article" date="2012" name="Environ. Microbiol.">
        <title>The genome of the ammonia-oxidizing Candidatus Nitrososphaera gargensis: insights into metabolic versatility and environmental adaptations.</title>
        <authorList>
            <person name="Spang A."/>
            <person name="Poehlein A."/>
            <person name="Offre P."/>
            <person name="Zumbragel S."/>
            <person name="Haider S."/>
            <person name="Rychlik N."/>
            <person name="Nowka B."/>
            <person name="Schmeisser C."/>
            <person name="Lebedeva E.V."/>
            <person name="Rattei T."/>
            <person name="Bohm C."/>
            <person name="Schmid M."/>
            <person name="Galushko A."/>
            <person name="Hatzenpichler R."/>
            <person name="Weinmaier T."/>
            <person name="Daniel R."/>
            <person name="Schleper C."/>
            <person name="Spieck E."/>
            <person name="Streit W."/>
            <person name="Wagner M."/>
        </authorList>
    </citation>
    <scope>NUCLEOTIDE SEQUENCE [LARGE SCALE GENOMIC DNA]</scope>
    <source>
        <strain evidence="2">Ga9.2</strain>
    </source>
</reference>
<keyword evidence="2" id="KW-1185">Reference proteome</keyword>
<dbReference type="EMBL" id="CP002408">
    <property type="protein sequence ID" value="AFU58134.1"/>
    <property type="molecule type" value="Genomic_DNA"/>
</dbReference>
<dbReference type="Proteomes" id="UP000008037">
    <property type="component" value="Chromosome"/>
</dbReference>
<proteinExistence type="predicted"/>
<evidence type="ECO:0000313" key="2">
    <source>
        <dbReference type="Proteomes" id="UP000008037"/>
    </source>
</evidence>